<name>A0A168L1M1_9BACL</name>
<evidence type="ECO:0000256" key="1">
    <source>
        <dbReference type="ARBA" id="ARBA00023125"/>
    </source>
</evidence>
<dbReference type="InterPro" id="IPR036390">
    <property type="entry name" value="WH_DNA-bd_sf"/>
</dbReference>
<sequence length="147" mass="16948">MKLVGYLIMKIAKDLRYELAKELESLDLTPAQWAVLKNIDMKEEMNSSLNERTSKSVAHELEFDKPTVSGIINRLEMKNMIRKQPHPHDKRSFILSLTKEAKQLIPHLEEASERVMIRSLSDLSPGECTQFFGYLQKVESTLHHANV</sequence>
<evidence type="ECO:0000313" key="3">
    <source>
        <dbReference type="EMBL" id="OAB42774.1"/>
    </source>
</evidence>
<dbReference type="PROSITE" id="PS50995">
    <property type="entry name" value="HTH_MARR_2"/>
    <property type="match status" value="1"/>
</dbReference>
<feature type="domain" description="HTH marR-type" evidence="2">
    <location>
        <begin position="1"/>
        <end position="140"/>
    </location>
</feature>
<dbReference type="SMART" id="SM00347">
    <property type="entry name" value="HTH_MARR"/>
    <property type="match status" value="1"/>
</dbReference>
<dbReference type="InterPro" id="IPR036388">
    <property type="entry name" value="WH-like_DNA-bd_sf"/>
</dbReference>
<dbReference type="PRINTS" id="PR00598">
    <property type="entry name" value="HTHMARR"/>
</dbReference>
<dbReference type="AlphaFoldDB" id="A0A168L1M1"/>
<dbReference type="InterPro" id="IPR000835">
    <property type="entry name" value="HTH_MarR-typ"/>
</dbReference>
<dbReference type="InterPro" id="IPR039422">
    <property type="entry name" value="MarR/SlyA-like"/>
</dbReference>
<dbReference type="Gene3D" id="1.10.10.10">
    <property type="entry name" value="Winged helix-like DNA-binding domain superfamily/Winged helix DNA-binding domain"/>
    <property type="match status" value="1"/>
</dbReference>
<keyword evidence="4" id="KW-1185">Reference proteome</keyword>
<evidence type="ECO:0000259" key="2">
    <source>
        <dbReference type="PROSITE" id="PS50995"/>
    </source>
</evidence>
<accession>A0A168L1M1</accession>
<protein>
    <recommendedName>
        <fullName evidence="2">HTH marR-type domain-containing protein</fullName>
    </recommendedName>
</protein>
<dbReference type="GO" id="GO:0006950">
    <property type="term" value="P:response to stress"/>
    <property type="evidence" value="ECO:0007669"/>
    <property type="project" value="TreeGrafter"/>
</dbReference>
<reference evidence="3 4" key="1">
    <citation type="submission" date="2016-03" db="EMBL/GenBank/DDBJ databases">
        <title>Draft genome sequence of Paenibacillus antarcticus CECT 5836.</title>
        <authorList>
            <person name="Shin S.-K."/>
            <person name="Yi H."/>
        </authorList>
    </citation>
    <scope>NUCLEOTIDE SEQUENCE [LARGE SCALE GENOMIC DNA]</scope>
    <source>
        <strain evidence="3 4">CECT 5836</strain>
    </source>
</reference>
<dbReference type="RefSeq" id="WP_068652042.1">
    <property type="nucleotide sequence ID" value="NZ_CP043611.1"/>
</dbReference>
<gene>
    <name evidence="3" type="ORF">PBAT_19470</name>
</gene>
<comment type="caution">
    <text evidence="3">The sequence shown here is derived from an EMBL/GenBank/DDBJ whole genome shotgun (WGS) entry which is preliminary data.</text>
</comment>
<dbReference type="Pfam" id="PF01047">
    <property type="entry name" value="MarR"/>
    <property type="match status" value="1"/>
</dbReference>
<dbReference type="GO" id="GO:0003700">
    <property type="term" value="F:DNA-binding transcription factor activity"/>
    <property type="evidence" value="ECO:0007669"/>
    <property type="project" value="InterPro"/>
</dbReference>
<proteinExistence type="predicted"/>
<dbReference type="SUPFAM" id="SSF46785">
    <property type="entry name" value="Winged helix' DNA-binding domain"/>
    <property type="match status" value="1"/>
</dbReference>
<keyword evidence="1" id="KW-0238">DNA-binding</keyword>
<dbReference type="GO" id="GO:0003677">
    <property type="term" value="F:DNA binding"/>
    <property type="evidence" value="ECO:0007669"/>
    <property type="project" value="UniProtKB-KW"/>
</dbReference>
<organism evidence="3 4">
    <name type="scientific">Paenibacillus antarcticus</name>
    <dbReference type="NCBI Taxonomy" id="253703"/>
    <lineage>
        <taxon>Bacteria</taxon>
        <taxon>Bacillati</taxon>
        <taxon>Bacillota</taxon>
        <taxon>Bacilli</taxon>
        <taxon>Bacillales</taxon>
        <taxon>Paenibacillaceae</taxon>
        <taxon>Paenibacillus</taxon>
    </lineage>
</organism>
<dbReference type="PANTHER" id="PTHR33164:SF43">
    <property type="entry name" value="HTH-TYPE TRANSCRIPTIONAL REPRESSOR YETL"/>
    <property type="match status" value="1"/>
</dbReference>
<dbReference type="EMBL" id="LVJI01000031">
    <property type="protein sequence ID" value="OAB42774.1"/>
    <property type="molecule type" value="Genomic_DNA"/>
</dbReference>
<dbReference type="PANTHER" id="PTHR33164">
    <property type="entry name" value="TRANSCRIPTIONAL REGULATOR, MARR FAMILY"/>
    <property type="match status" value="1"/>
</dbReference>
<evidence type="ECO:0000313" key="4">
    <source>
        <dbReference type="Proteomes" id="UP000077355"/>
    </source>
</evidence>
<dbReference type="Proteomes" id="UP000077355">
    <property type="component" value="Unassembled WGS sequence"/>
</dbReference>